<dbReference type="AlphaFoldDB" id="A0A8J3CE97"/>
<dbReference type="EMBL" id="BMMK01000011">
    <property type="protein sequence ID" value="GGM55855.1"/>
    <property type="molecule type" value="Genomic_DNA"/>
</dbReference>
<accession>A0A8J3CE97</accession>
<proteinExistence type="predicted"/>
<name>A0A8J3CE97_9PSEU</name>
<reference evidence="1" key="1">
    <citation type="journal article" date="2014" name="Int. J. Syst. Evol. Microbiol.">
        <title>Complete genome sequence of Corynebacterium casei LMG S-19264T (=DSM 44701T), isolated from a smear-ripened cheese.</title>
        <authorList>
            <consortium name="US DOE Joint Genome Institute (JGI-PGF)"/>
            <person name="Walter F."/>
            <person name="Albersmeier A."/>
            <person name="Kalinowski J."/>
            <person name="Ruckert C."/>
        </authorList>
    </citation>
    <scope>NUCLEOTIDE SEQUENCE</scope>
    <source>
        <strain evidence="1">CGMCC 4.5737</strain>
    </source>
</reference>
<evidence type="ECO:0000313" key="1">
    <source>
        <dbReference type="EMBL" id="GGM55855.1"/>
    </source>
</evidence>
<keyword evidence="2" id="KW-1185">Reference proteome</keyword>
<comment type="caution">
    <text evidence="1">The sequence shown here is derived from an EMBL/GenBank/DDBJ whole genome shotgun (WGS) entry which is preliminary data.</text>
</comment>
<reference evidence="1" key="2">
    <citation type="submission" date="2020-09" db="EMBL/GenBank/DDBJ databases">
        <authorList>
            <person name="Sun Q."/>
            <person name="Zhou Y."/>
        </authorList>
    </citation>
    <scope>NUCLEOTIDE SEQUENCE</scope>
    <source>
        <strain evidence="1">CGMCC 4.5737</strain>
    </source>
</reference>
<dbReference type="RefSeq" id="WP_189057824.1">
    <property type="nucleotide sequence ID" value="NZ_BMMK01000011.1"/>
</dbReference>
<organism evidence="1 2">
    <name type="scientific">Longimycelium tulufanense</name>
    <dbReference type="NCBI Taxonomy" id="907463"/>
    <lineage>
        <taxon>Bacteria</taxon>
        <taxon>Bacillati</taxon>
        <taxon>Actinomycetota</taxon>
        <taxon>Actinomycetes</taxon>
        <taxon>Pseudonocardiales</taxon>
        <taxon>Pseudonocardiaceae</taxon>
        <taxon>Longimycelium</taxon>
    </lineage>
</organism>
<evidence type="ECO:0000313" key="2">
    <source>
        <dbReference type="Proteomes" id="UP000637578"/>
    </source>
</evidence>
<sequence>MTTTMDMTEAVALDLGPGQMPVKRRGRMPQPNPFTDVVAVAFETGTPRYTWLEGVDVKKQRALIHKAVRVLNRDHGTSLKARIEVVEWDGDDGRALVFELYAYEPEPKH</sequence>
<gene>
    <name evidence="1" type="ORF">GCM10012275_28720</name>
</gene>
<dbReference type="Proteomes" id="UP000637578">
    <property type="component" value="Unassembled WGS sequence"/>
</dbReference>
<protein>
    <submittedName>
        <fullName evidence="1">Uncharacterized protein</fullName>
    </submittedName>
</protein>